<keyword evidence="2" id="KW-1003">Cell membrane</keyword>
<feature type="transmembrane region" description="Helical" evidence="6">
    <location>
        <begin position="196"/>
        <end position="219"/>
    </location>
</feature>
<dbReference type="AlphaFoldDB" id="A0A062VFX7"/>
<evidence type="ECO:0000256" key="6">
    <source>
        <dbReference type="SAM" id="Phobius"/>
    </source>
</evidence>
<evidence type="ECO:0000256" key="4">
    <source>
        <dbReference type="ARBA" id="ARBA00022989"/>
    </source>
</evidence>
<dbReference type="SUPFAM" id="SSF52540">
    <property type="entry name" value="P-loop containing nucleoside triphosphate hydrolases"/>
    <property type="match status" value="1"/>
</dbReference>
<feature type="transmembrane region" description="Helical" evidence="6">
    <location>
        <begin position="31"/>
        <end position="54"/>
    </location>
</feature>
<keyword evidence="5 6" id="KW-0472">Membrane</keyword>
<name>A0A062VFX7_9PROT</name>
<dbReference type="PATRIC" id="fig|1280954.3.peg.3563"/>
<evidence type="ECO:0000313" key="8">
    <source>
        <dbReference type="EMBL" id="KCZ96923.1"/>
    </source>
</evidence>
<dbReference type="CDD" id="cd01127">
    <property type="entry name" value="TrwB_TraG_TraD_VirD4"/>
    <property type="match status" value="1"/>
</dbReference>
<keyword evidence="9" id="KW-1185">Reference proteome</keyword>
<accession>A0A062VFX7</accession>
<dbReference type="OrthoDB" id="6045057at2"/>
<dbReference type="Proteomes" id="UP000027100">
    <property type="component" value="Unassembled WGS sequence"/>
</dbReference>
<feature type="transmembrane region" description="Helical" evidence="6">
    <location>
        <begin position="226"/>
        <end position="245"/>
    </location>
</feature>
<dbReference type="eggNOG" id="COG3505">
    <property type="taxonomic scope" value="Bacteria"/>
</dbReference>
<comment type="subcellular location">
    <subcellularLocation>
        <location evidence="1">Cell membrane</location>
        <topology evidence="1">Multi-pass membrane protein</topology>
    </subcellularLocation>
</comment>
<feature type="domain" description="TraD/TraG TraM recognition site" evidence="7">
    <location>
        <begin position="635"/>
        <end position="722"/>
    </location>
</feature>
<dbReference type="PANTHER" id="PTHR37937">
    <property type="entry name" value="CONJUGATIVE TRANSFER: DNA TRANSPORT"/>
    <property type="match status" value="1"/>
</dbReference>
<dbReference type="InterPro" id="IPR032689">
    <property type="entry name" value="TraG-D_C"/>
</dbReference>
<dbReference type="Gene3D" id="3.40.50.300">
    <property type="entry name" value="P-loop containing nucleotide triphosphate hydrolases"/>
    <property type="match status" value="2"/>
</dbReference>
<dbReference type="EMBL" id="ARYM01000030">
    <property type="protein sequence ID" value="KCZ96923.1"/>
    <property type="molecule type" value="Genomic_DNA"/>
</dbReference>
<evidence type="ECO:0000256" key="5">
    <source>
        <dbReference type="ARBA" id="ARBA00023136"/>
    </source>
</evidence>
<evidence type="ECO:0000256" key="1">
    <source>
        <dbReference type="ARBA" id="ARBA00004651"/>
    </source>
</evidence>
<dbReference type="InterPro" id="IPR051539">
    <property type="entry name" value="T4SS-coupling_protein"/>
</dbReference>
<protein>
    <submittedName>
        <fullName evidence="8">MobD</fullName>
    </submittedName>
</protein>
<comment type="caution">
    <text evidence="8">The sequence shown here is derived from an EMBL/GenBank/DDBJ whole genome shotgun (WGS) entry which is preliminary data.</text>
</comment>
<dbReference type="GO" id="GO:0005886">
    <property type="term" value="C:plasma membrane"/>
    <property type="evidence" value="ECO:0007669"/>
    <property type="project" value="UniProtKB-SubCell"/>
</dbReference>
<gene>
    <name evidence="8" type="ORF">HPO_17674</name>
</gene>
<dbReference type="RefSeq" id="WP_035601873.1">
    <property type="nucleotide sequence ID" value="NZ_ARYM01000030.1"/>
</dbReference>
<dbReference type="InterPro" id="IPR027417">
    <property type="entry name" value="P-loop_NTPase"/>
</dbReference>
<keyword evidence="3 6" id="KW-0812">Transmembrane</keyword>
<dbReference type="Pfam" id="PF12696">
    <property type="entry name" value="TraG-D_C"/>
    <property type="match status" value="1"/>
</dbReference>
<evidence type="ECO:0000256" key="2">
    <source>
        <dbReference type="ARBA" id="ARBA00022475"/>
    </source>
</evidence>
<organism evidence="8 9">
    <name type="scientific">Hyphomonas polymorpha PS728</name>
    <dbReference type="NCBI Taxonomy" id="1280954"/>
    <lineage>
        <taxon>Bacteria</taxon>
        <taxon>Pseudomonadati</taxon>
        <taxon>Pseudomonadota</taxon>
        <taxon>Alphaproteobacteria</taxon>
        <taxon>Hyphomonadales</taxon>
        <taxon>Hyphomonadaceae</taxon>
        <taxon>Hyphomonas</taxon>
    </lineage>
</organism>
<evidence type="ECO:0000256" key="3">
    <source>
        <dbReference type="ARBA" id="ARBA00022692"/>
    </source>
</evidence>
<sequence length="869" mass="94088">MTEGFDIGLLMALAAIAVVAALVLLPPVRSIAMSLLNIFPAMLLFALGTVAWVADRPIQWLIARVPPLQRAGDLFARAVEKTGARKEGLASGNRDAVAQEMWPENRFPFLYSEVPDDIRRPLWEDGKLVGGIDLPWMADRHFNEGLSTAAGRLGLTATLIALAAQPIIFGLISFFTRSESPAEQILLEQFPGEEPIYLGSWAVWQAMAANTAGGIAFALLLAAALIAAWVLIALGIGLLVAVAAVEHWRSVAAAPYEAISKDAHVRWSYRAEARALAHTGYVRQVSHANGYLGGSPLFKVGSGTGTLRLRGDLAAPVKDQPLALDRESLFQHLLVFGGTGDGKTTAILKPLMTQVLAEPRFGAYVTDAKGVLWRDAERIAEQVGRKADIVRIGTGASELGVNITAKLSPNQIAATLRSVLTQMGGGRGDSFWPDMAANVMRHMLTIGRAYAETPEGQAEARHLNPYSLWWAYQAVIDEKRLQPALDAIGKATTGHILRMETARAAGERDTYAQLEERTARLAGPDVVASHTYLTQSWAEMAKDTKTGIIANISQLMDGFAGAPILRERFLCGLDTVTASLDAPLNGKIALVTLNTVDDGLPARLIAILLKTVLYRVARLREAALKQSGANPQDKPCLVVMDEVQELATVDPTTGLSDATFWNVARSTGLAGVFATQTVAALTQAMGKDAAENFMQQSRSKIFLRSEDQATVSYACWVAGQFERNRVFGDGQWESLDQRKLISGWSPFDHLDDAASPDEGSGTQFFFKAAMGFLSRAGIGQASAKPTYATDNRFVPQATDQSTQLAALSAMQQAAWRQEDQDRKFRTEGNTTAPAMTPADFIAMGRWHAYAHIQRAGLARQDVIELQHSF</sequence>
<reference evidence="8 9" key="1">
    <citation type="journal article" date="2014" name="Antonie Van Leeuwenhoek">
        <title>Hyphomonas beringensis sp. nov. and Hyphomonas chukchiensis sp. nov., isolated from surface seawater of the Bering Sea and Chukchi Sea.</title>
        <authorList>
            <person name="Li C."/>
            <person name="Lai Q."/>
            <person name="Li G."/>
            <person name="Dong C."/>
            <person name="Wang J."/>
            <person name="Liao Y."/>
            <person name="Shao Z."/>
        </authorList>
    </citation>
    <scope>NUCLEOTIDE SEQUENCE [LARGE SCALE GENOMIC DNA]</scope>
    <source>
        <strain evidence="8 9">PS728</strain>
    </source>
</reference>
<feature type="transmembrane region" description="Helical" evidence="6">
    <location>
        <begin position="153"/>
        <end position="176"/>
    </location>
</feature>
<dbReference type="PANTHER" id="PTHR37937:SF1">
    <property type="entry name" value="CONJUGATIVE TRANSFER: DNA TRANSPORT"/>
    <property type="match status" value="1"/>
</dbReference>
<proteinExistence type="predicted"/>
<feature type="transmembrane region" description="Helical" evidence="6">
    <location>
        <begin position="7"/>
        <end position="25"/>
    </location>
</feature>
<evidence type="ECO:0000259" key="7">
    <source>
        <dbReference type="Pfam" id="PF12696"/>
    </source>
</evidence>
<evidence type="ECO:0000313" key="9">
    <source>
        <dbReference type="Proteomes" id="UP000027100"/>
    </source>
</evidence>
<keyword evidence="4 6" id="KW-1133">Transmembrane helix</keyword>